<name>A0AAV1KZW5_9NEOP</name>
<sequence length="180" mass="20447">MVSEFRKKKYLEVFNTFDTDGSGTIEKKDFEMSAEMLAKCMSGKVDEAKHKEYLNTVLKIWDGIQSQADSNKDGKVSADEWVALWDAYAKNPSSAHDWQKLYCKFSFQLLDTGNDGSINSEEFVKAYEAWGVNKNDAADTFQKLSKGKGSISWADFQELWEEYFTTEDANAPANMLFCTS</sequence>
<dbReference type="PROSITE" id="PS50222">
    <property type="entry name" value="EF_HAND_2"/>
    <property type="match status" value="2"/>
</dbReference>
<feature type="domain" description="EF-hand" evidence="2">
    <location>
        <begin position="5"/>
        <end position="40"/>
    </location>
</feature>
<comment type="caution">
    <text evidence="3">The sequence shown here is derived from an EMBL/GenBank/DDBJ whole genome shotgun (WGS) entry which is preliminary data.</text>
</comment>
<protein>
    <recommendedName>
        <fullName evidence="2">EF-hand domain-containing protein</fullName>
    </recommendedName>
</protein>
<dbReference type="GO" id="GO:0005509">
    <property type="term" value="F:calcium ion binding"/>
    <property type="evidence" value="ECO:0007669"/>
    <property type="project" value="InterPro"/>
</dbReference>
<evidence type="ECO:0000259" key="2">
    <source>
        <dbReference type="PROSITE" id="PS50222"/>
    </source>
</evidence>
<keyword evidence="4" id="KW-1185">Reference proteome</keyword>
<evidence type="ECO:0000313" key="3">
    <source>
        <dbReference type="EMBL" id="CAK1587326.1"/>
    </source>
</evidence>
<organism evidence="3 4">
    <name type="scientific">Parnassius mnemosyne</name>
    <name type="common">clouded apollo</name>
    <dbReference type="NCBI Taxonomy" id="213953"/>
    <lineage>
        <taxon>Eukaryota</taxon>
        <taxon>Metazoa</taxon>
        <taxon>Ecdysozoa</taxon>
        <taxon>Arthropoda</taxon>
        <taxon>Hexapoda</taxon>
        <taxon>Insecta</taxon>
        <taxon>Pterygota</taxon>
        <taxon>Neoptera</taxon>
        <taxon>Endopterygota</taxon>
        <taxon>Lepidoptera</taxon>
        <taxon>Glossata</taxon>
        <taxon>Ditrysia</taxon>
        <taxon>Papilionoidea</taxon>
        <taxon>Papilionidae</taxon>
        <taxon>Parnassiinae</taxon>
        <taxon>Parnassini</taxon>
        <taxon>Parnassius</taxon>
        <taxon>Driopa</taxon>
    </lineage>
</organism>
<dbReference type="PROSITE" id="PS00018">
    <property type="entry name" value="EF_HAND_1"/>
    <property type="match status" value="2"/>
</dbReference>
<accession>A0AAV1KZW5</accession>
<dbReference type="SMART" id="SM00054">
    <property type="entry name" value="EFh"/>
    <property type="match status" value="3"/>
</dbReference>
<evidence type="ECO:0000313" key="4">
    <source>
        <dbReference type="Proteomes" id="UP001314205"/>
    </source>
</evidence>
<gene>
    <name evidence="3" type="ORF">PARMNEM_LOCUS8169</name>
</gene>
<dbReference type="InterPro" id="IPR002048">
    <property type="entry name" value="EF_hand_dom"/>
</dbReference>
<proteinExistence type="predicted"/>
<dbReference type="AlphaFoldDB" id="A0AAV1KZW5"/>
<feature type="domain" description="EF-hand" evidence="2">
    <location>
        <begin position="98"/>
        <end position="133"/>
    </location>
</feature>
<dbReference type="EMBL" id="CAVLGL010000081">
    <property type="protein sequence ID" value="CAK1587326.1"/>
    <property type="molecule type" value="Genomic_DNA"/>
</dbReference>
<evidence type="ECO:0000256" key="1">
    <source>
        <dbReference type="ARBA" id="ARBA00022837"/>
    </source>
</evidence>
<dbReference type="SUPFAM" id="SSF47473">
    <property type="entry name" value="EF-hand"/>
    <property type="match status" value="1"/>
</dbReference>
<dbReference type="Gene3D" id="1.10.238.10">
    <property type="entry name" value="EF-hand"/>
    <property type="match status" value="1"/>
</dbReference>
<dbReference type="InterPro" id="IPR011992">
    <property type="entry name" value="EF-hand-dom_pair"/>
</dbReference>
<keyword evidence="1" id="KW-0106">Calcium</keyword>
<dbReference type="CDD" id="cd00051">
    <property type="entry name" value="EFh"/>
    <property type="match status" value="1"/>
</dbReference>
<dbReference type="InterPro" id="IPR018247">
    <property type="entry name" value="EF_Hand_1_Ca_BS"/>
</dbReference>
<dbReference type="Proteomes" id="UP001314205">
    <property type="component" value="Unassembled WGS sequence"/>
</dbReference>
<dbReference type="Pfam" id="PF13202">
    <property type="entry name" value="EF-hand_5"/>
    <property type="match status" value="3"/>
</dbReference>
<reference evidence="3 4" key="1">
    <citation type="submission" date="2023-11" db="EMBL/GenBank/DDBJ databases">
        <authorList>
            <person name="Hedman E."/>
            <person name="Englund M."/>
            <person name="Stromberg M."/>
            <person name="Nyberg Akerstrom W."/>
            <person name="Nylinder S."/>
            <person name="Jareborg N."/>
            <person name="Kallberg Y."/>
            <person name="Kronander E."/>
        </authorList>
    </citation>
    <scope>NUCLEOTIDE SEQUENCE [LARGE SCALE GENOMIC DNA]</scope>
</reference>